<accession>A0AA38LEG5</accession>
<dbReference type="GO" id="GO:0006281">
    <property type="term" value="P:DNA repair"/>
    <property type="evidence" value="ECO:0007669"/>
    <property type="project" value="TreeGrafter"/>
</dbReference>
<keyword evidence="2" id="KW-0539">Nucleus</keyword>
<name>A0AA38LEG5_TAXCH</name>
<organism evidence="3 4">
    <name type="scientific">Taxus chinensis</name>
    <name type="common">Chinese yew</name>
    <name type="synonym">Taxus wallichiana var. chinensis</name>
    <dbReference type="NCBI Taxonomy" id="29808"/>
    <lineage>
        <taxon>Eukaryota</taxon>
        <taxon>Viridiplantae</taxon>
        <taxon>Streptophyta</taxon>
        <taxon>Embryophyta</taxon>
        <taxon>Tracheophyta</taxon>
        <taxon>Spermatophyta</taxon>
        <taxon>Pinopsida</taxon>
        <taxon>Pinidae</taxon>
        <taxon>Conifers II</taxon>
        <taxon>Cupressales</taxon>
        <taxon>Taxaceae</taxon>
        <taxon>Taxus</taxon>
    </lineage>
</organism>
<dbReference type="GO" id="GO:0005634">
    <property type="term" value="C:nucleus"/>
    <property type="evidence" value="ECO:0007669"/>
    <property type="project" value="UniProtKB-SubCell"/>
</dbReference>
<dbReference type="Pfam" id="PF20168">
    <property type="entry name" value="PDS5"/>
    <property type="match status" value="1"/>
</dbReference>
<gene>
    <name evidence="3" type="ORF">KI387_015540</name>
</gene>
<comment type="caution">
    <text evidence="3">The sequence shown here is derived from an EMBL/GenBank/DDBJ whole genome shotgun (WGS) entry which is preliminary data.</text>
</comment>
<feature type="non-terminal residue" evidence="3">
    <location>
        <position position="177"/>
    </location>
</feature>
<dbReference type="EMBL" id="JAHRHJ020000003">
    <property type="protein sequence ID" value="KAH9320901.1"/>
    <property type="molecule type" value="Genomic_DNA"/>
</dbReference>
<evidence type="ECO:0000256" key="2">
    <source>
        <dbReference type="ARBA" id="ARBA00023242"/>
    </source>
</evidence>
<comment type="subcellular location">
    <subcellularLocation>
        <location evidence="1">Nucleus</location>
    </subcellularLocation>
</comment>
<sequence length="177" mass="20325">SKLLRHDEVDVRLMVITCISEVKMITTPSLPYNDTTMEEIFELMIGSFQKLWDITNPYFGKRVKILENRAKVRSCIPMLDLDCDDLIFHIFEVLFVVIHDDHSKNIRVVMQTVMSLVLNEHEAPPQHLLSILEEGMRQEASCITHMLAKGVVDQCSNKLKTYMAAKSPMKEEGSCLQ</sequence>
<dbReference type="PANTHER" id="PTHR12663:SF0">
    <property type="entry name" value="PRECOCIOUS DISSOCIATION OF SISTERS 5, ISOFORM A"/>
    <property type="match status" value="1"/>
</dbReference>
<proteinExistence type="predicted"/>
<evidence type="ECO:0000256" key="1">
    <source>
        <dbReference type="ARBA" id="ARBA00004123"/>
    </source>
</evidence>
<dbReference type="AlphaFoldDB" id="A0AA38LEG5"/>
<dbReference type="InterPro" id="IPR039776">
    <property type="entry name" value="Pds5"/>
</dbReference>
<dbReference type="Proteomes" id="UP000824469">
    <property type="component" value="Unassembled WGS sequence"/>
</dbReference>
<reference evidence="3 4" key="1">
    <citation type="journal article" date="2021" name="Nat. Plants">
        <title>The Taxus genome provides insights into paclitaxel biosynthesis.</title>
        <authorList>
            <person name="Xiong X."/>
            <person name="Gou J."/>
            <person name="Liao Q."/>
            <person name="Li Y."/>
            <person name="Zhou Q."/>
            <person name="Bi G."/>
            <person name="Li C."/>
            <person name="Du R."/>
            <person name="Wang X."/>
            <person name="Sun T."/>
            <person name="Guo L."/>
            <person name="Liang H."/>
            <person name="Lu P."/>
            <person name="Wu Y."/>
            <person name="Zhang Z."/>
            <person name="Ro D.K."/>
            <person name="Shang Y."/>
            <person name="Huang S."/>
            <person name="Yan J."/>
        </authorList>
    </citation>
    <scope>NUCLEOTIDE SEQUENCE [LARGE SCALE GENOMIC DNA]</scope>
    <source>
        <strain evidence="3">Ta-2019</strain>
    </source>
</reference>
<dbReference type="GO" id="GO:0000785">
    <property type="term" value="C:chromatin"/>
    <property type="evidence" value="ECO:0007669"/>
    <property type="project" value="TreeGrafter"/>
</dbReference>
<keyword evidence="4" id="KW-1185">Reference proteome</keyword>
<dbReference type="PANTHER" id="PTHR12663">
    <property type="entry name" value="ANDROGEN INDUCED INHIBITOR OF PROLIFERATION AS3 / PDS5-RELATED"/>
    <property type="match status" value="1"/>
</dbReference>
<feature type="non-terminal residue" evidence="3">
    <location>
        <position position="1"/>
    </location>
</feature>
<evidence type="ECO:0000313" key="3">
    <source>
        <dbReference type="EMBL" id="KAH9320901.1"/>
    </source>
</evidence>
<evidence type="ECO:0000313" key="4">
    <source>
        <dbReference type="Proteomes" id="UP000824469"/>
    </source>
</evidence>
<dbReference type="GO" id="GO:0007064">
    <property type="term" value="P:mitotic sister chromatid cohesion"/>
    <property type="evidence" value="ECO:0007669"/>
    <property type="project" value="InterPro"/>
</dbReference>
<protein>
    <submittedName>
        <fullName evidence="3">Uncharacterized protein</fullName>
    </submittedName>
</protein>